<reference evidence="1 2" key="1">
    <citation type="journal article" date="2015" name="Genome Biol. Evol.">
        <title>Phylogenomic analyses indicate that early fungi evolved digesting cell walls of algal ancestors of land plants.</title>
        <authorList>
            <person name="Chang Y."/>
            <person name="Wang S."/>
            <person name="Sekimoto S."/>
            <person name="Aerts A.L."/>
            <person name="Choi C."/>
            <person name="Clum A."/>
            <person name="LaButti K.M."/>
            <person name="Lindquist E.A."/>
            <person name="Yee Ngan C."/>
            <person name="Ohm R.A."/>
            <person name="Salamov A.A."/>
            <person name="Grigoriev I.V."/>
            <person name="Spatafora J.W."/>
            <person name="Berbee M.L."/>
        </authorList>
    </citation>
    <scope>NUCLEOTIDE SEQUENCE [LARGE SCALE GENOMIC DNA]</scope>
    <source>
        <strain evidence="1 2">JEL478</strain>
    </source>
</reference>
<evidence type="ECO:0000313" key="1">
    <source>
        <dbReference type="EMBL" id="KXS14515.1"/>
    </source>
</evidence>
<dbReference type="Proteomes" id="UP000070544">
    <property type="component" value="Unassembled WGS sequence"/>
</dbReference>
<accession>A0A139ADK1</accession>
<sequence>MTLVVDVKVQTQEQKDMLAKVLEVWQSKFGRVGGTYQSNEEEGEGTDVEAKTRAIQTIPRPMTPINRVERSIINWV</sequence>
<organism evidence="1 2">
    <name type="scientific">Gonapodya prolifera (strain JEL478)</name>
    <name type="common">Monoblepharis prolifera</name>
    <dbReference type="NCBI Taxonomy" id="1344416"/>
    <lineage>
        <taxon>Eukaryota</taxon>
        <taxon>Fungi</taxon>
        <taxon>Fungi incertae sedis</taxon>
        <taxon>Chytridiomycota</taxon>
        <taxon>Chytridiomycota incertae sedis</taxon>
        <taxon>Monoblepharidomycetes</taxon>
        <taxon>Monoblepharidales</taxon>
        <taxon>Gonapodyaceae</taxon>
        <taxon>Gonapodya</taxon>
    </lineage>
</organism>
<dbReference type="EMBL" id="KQ965768">
    <property type="protein sequence ID" value="KXS14515.1"/>
    <property type="molecule type" value="Genomic_DNA"/>
</dbReference>
<name>A0A139ADK1_GONPJ</name>
<gene>
    <name evidence="1" type="ORF">M427DRAFT_135659</name>
</gene>
<proteinExistence type="predicted"/>
<evidence type="ECO:0000313" key="2">
    <source>
        <dbReference type="Proteomes" id="UP000070544"/>
    </source>
</evidence>
<dbReference type="AlphaFoldDB" id="A0A139ADK1"/>
<protein>
    <submittedName>
        <fullName evidence="1">Uncharacterized protein</fullName>
    </submittedName>
</protein>
<keyword evidence="2" id="KW-1185">Reference proteome</keyword>